<feature type="transmembrane region" description="Helical" evidence="10">
    <location>
        <begin position="388"/>
        <end position="412"/>
    </location>
</feature>
<dbReference type="PROSITE" id="PS00217">
    <property type="entry name" value="SUGAR_TRANSPORT_2"/>
    <property type="match status" value="1"/>
</dbReference>
<dbReference type="GO" id="GO:0005351">
    <property type="term" value="F:carbohydrate:proton symporter activity"/>
    <property type="evidence" value="ECO:0007669"/>
    <property type="project" value="TreeGrafter"/>
</dbReference>
<dbReference type="GeneID" id="19321440"/>
<feature type="transmembrane region" description="Helical" evidence="10">
    <location>
        <begin position="21"/>
        <end position="40"/>
    </location>
</feature>
<dbReference type="AlphaFoldDB" id="R8BUY9"/>
<dbReference type="InterPro" id="IPR005828">
    <property type="entry name" value="MFS_sugar_transport-like"/>
</dbReference>
<evidence type="ECO:0000256" key="3">
    <source>
        <dbReference type="ARBA" id="ARBA00022448"/>
    </source>
</evidence>
<dbReference type="GO" id="GO:0005886">
    <property type="term" value="C:plasma membrane"/>
    <property type="evidence" value="ECO:0007669"/>
    <property type="project" value="UniProtKB-ARBA"/>
</dbReference>
<dbReference type="eggNOG" id="KOG0254">
    <property type="taxonomic scope" value="Eukaryota"/>
</dbReference>
<organism evidence="12 13">
    <name type="scientific">Phaeoacremonium minimum (strain UCR-PA7)</name>
    <name type="common">Esca disease fungus</name>
    <name type="synonym">Togninia minima</name>
    <dbReference type="NCBI Taxonomy" id="1286976"/>
    <lineage>
        <taxon>Eukaryota</taxon>
        <taxon>Fungi</taxon>
        <taxon>Dikarya</taxon>
        <taxon>Ascomycota</taxon>
        <taxon>Pezizomycotina</taxon>
        <taxon>Sordariomycetes</taxon>
        <taxon>Sordariomycetidae</taxon>
        <taxon>Togniniales</taxon>
        <taxon>Togniniaceae</taxon>
        <taxon>Phaeoacremonium</taxon>
    </lineage>
</organism>
<feature type="transmembrane region" description="Helical" evidence="10">
    <location>
        <begin position="284"/>
        <end position="306"/>
    </location>
</feature>
<feature type="transmembrane region" description="Helical" evidence="10">
    <location>
        <begin position="130"/>
        <end position="151"/>
    </location>
</feature>
<keyword evidence="6 10" id="KW-0472">Membrane</keyword>
<evidence type="ECO:0000256" key="4">
    <source>
        <dbReference type="ARBA" id="ARBA00022692"/>
    </source>
</evidence>
<dbReference type="KEGG" id="tmn:UCRPA7_1304"/>
<evidence type="ECO:0000256" key="10">
    <source>
        <dbReference type="SAM" id="Phobius"/>
    </source>
</evidence>
<dbReference type="InterPro" id="IPR020846">
    <property type="entry name" value="MFS_dom"/>
</dbReference>
<dbReference type="InterPro" id="IPR036259">
    <property type="entry name" value="MFS_trans_sf"/>
</dbReference>
<feature type="transmembrane region" description="Helical" evidence="10">
    <location>
        <begin position="105"/>
        <end position="124"/>
    </location>
</feature>
<feature type="transmembrane region" description="Helical" evidence="10">
    <location>
        <begin position="433"/>
        <end position="454"/>
    </location>
</feature>
<dbReference type="PROSITE" id="PS00216">
    <property type="entry name" value="SUGAR_TRANSPORT_1"/>
    <property type="match status" value="1"/>
</dbReference>
<dbReference type="Proteomes" id="UP000014074">
    <property type="component" value="Unassembled WGS sequence"/>
</dbReference>
<feature type="transmembrane region" description="Helical" evidence="10">
    <location>
        <begin position="318"/>
        <end position="339"/>
    </location>
</feature>
<protein>
    <submittedName>
        <fullName evidence="12">Putative high-affinity glucose transporter rgt2 protein</fullName>
    </submittedName>
</protein>
<keyword evidence="4 10" id="KW-0812">Transmembrane</keyword>
<evidence type="ECO:0000313" key="12">
    <source>
        <dbReference type="EMBL" id="EOO03172.1"/>
    </source>
</evidence>
<feature type="region of interest" description="Disordered" evidence="9">
    <location>
        <begin position="517"/>
        <end position="547"/>
    </location>
</feature>
<dbReference type="InterPro" id="IPR050360">
    <property type="entry name" value="MFS_Sugar_Transporters"/>
</dbReference>
<dbReference type="OrthoDB" id="5141738at2759"/>
<evidence type="ECO:0000256" key="8">
    <source>
        <dbReference type="RuleBase" id="RU003346"/>
    </source>
</evidence>
<dbReference type="SUPFAM" id="SSF103473">
    <property type="entry name" value="MFS general substrate transporter"/>
    <property type="match status" value="1"/>
</dbReference>
<keyword evidence="7" id="KW-0325">Glycoprotein</keyword>
<dbReference type="EMBL" id="KB932855">
    <property type="protein sequence ID" value="EOO03172.1"/>
    <property type="molecule type" value="Genomic_DNA"/>
</dbReference>
<keyword evidence="5 10" id="KW-1133">Transmembrane helix</keyword>
<dbReference type="PROSITE" id="PS50850">
    <property type="entry name" value="MFS"/>
    <property type="match status" value="1"/>
</dbReference>
<evidence type="ECO:0000256" key="1">
    <source>
        <dbReference type="ARBA" id="ARBA00004141"/>
    </source>
</evidence>
<sequence length="547" mass="59914">MAPPVLRKLSLVKPQEEAGKAWPAIVVGAFVAFGGVLFGYDTGTISGILAMDYFQNLFSTGYIDTHNHKNVSPSQTSAIVSILSAGTFFGALSSPFLADNIGRRLALIASTCVFILGVIFQTAATALPLFLAGRFFAGFGVGLISALIPLYQSETAPKWIRGAIVGAYQFAITIGLLLAAIVDNATSHKQDTGSYRIPIAIQFAWAIILIGGMVFLPETPRYLIKRGRHEKAARALGRLRRLPPDHPSIEYELAEIRANHEFELSLGKASYIDCFRGPMLKRQLTGCGLQALQQLTGINFIFYYGTQYFINSGIKDGFIIQVITSTINVVSTIPGLYAIDKWGRRPMLFWGAIGMCVSQFLVAVLGTTTTSQDSTGKIIVHNVAAQKAGIAFVCIYIFFFASTWGPLAWVVTGEIFPLKQRARGLSMTTATNWLLNWAIAYATPYLVNYGHGYANLQSKIFFIWFGCCFICIAFVYFFIYETKGLSLEEVDELYAEVKGLNGARQSTKWTPTQTFAQRGSVAGAGGVRGEPKDGHLEHEEDREKTVV</sequence>
<comment type="subcellular location">
    <subcellularLocation>
        <location evidence="1">Membrane</location>
        <topology evidence="1">Multi-pass membrane protein</topology>
    </subcellularLocation>
</comment>
<dbReference type="Gene3D" id="1.20.1250.20">
    <property type="entry name" value="MFS general substrate transporter like domains"/>
    <property type="match status" value="1"/>
</dbReference>
<keyword evidence="12" id="KW-0762">Sugar transport</keyword>
<feature type="transmembrane region" description="Helical" evidence="10">
    <location>
        <begin position="460"/>
        <end position="479"/>
    </location>
</feature>
<dbReference type="GO" id="GO:0005536">
    <property type="term" value="F:D-glucose binding"/>
    <property type="evidence" value="ECO:0007669"/>
    <property type="project" value="UniProtKB-ARBA"/>
</dbReference>
<comment type="similarity">
    <text evidence="2 8">Belongs to the major facilitator superfamily. Sugar transporter (TC 2.A.1.1) family.</text>
</comment>
<gene>
    <name evidence="12" type="ORF">UCRPA7_1304</name>
</gene>
<dbReference type="CDD" id="cd17356">
    <property type="entry name" value="MFS_HXT"/>
    <property type="match status" value="1"/>
</dbReference>
<evidence type="ECO:0000256" key="5">
    <source>
        <dbReference type="ARBA" id="ARBA00022989"/>
    </source>
</evidence>
<evidence type="ECO:0000313" key="13">
    <source>
        <dbReference type="Proteomes" id="UP000014074"/>
    </source>
</evidence>
<accession>R8BUY9</accession>
<feature type="compositionally biased region" description="Basic and acidic residues" evidence="9">
    <location>
        <begin position="529"/>
        <end position="547"/>
    </location>
</feature>
<proteinExistence type="inferred from homology"/>
<dbReference type="PRINTS" id="PR00171">
    <property type="entry name" value="SUGRTRNSPORT"/>
</dbReference>
<reference evidence="13" key="1">
    <citation type="journal article" date="2013" name="Genome Announc.">
        <title>Draft genome sequence of the ascomycete Phaeoacremonium aleophilum strain UCR-PA7, a causal agent of the esca disease complex in grapevines.</title>
        <authorList>
            <person name="Blanco-Ulate B."/>
            <person name="Rolshausen P."/>
            <person name="Cantu D."/>
        </authorList>
    </citation>
    <scope>NUCLEOTIDE SEQUENCE [LARGE SCALE GENOMIC DNA]</scope>
    <source>
        <strain evidence="13">UCR-PA7</strain>
    </source>
</reference>
<dbReference type="FunFam" id="1.20.1250.20:FF:000115">
    <property type="entry name" value="High-affinity glucose transporter"/>
    <property type="match status" value="1"/>
</dbReference>
<dbReference type="RefSeq" id="XP_007912078.1">
    <property type="nucleotide sequence ID" value="XM_007913887.1"/>
</dbReference>
<dbReference type="InterPro" id="IPR003663">
    <property type="entry name" value="Sugar/inositol_transpt"/>
</dbReference>
<evidence type="ECO:0000256" key="2">
    <source>
        <dbReference type="ARBA" id="ARBA00010992"/>
    </source>
</evidence>
<dbReference type="HOGENOM" id="CLU_001265_30_1_1"/>
<dbReference type="PANTHER" id="PTHR48022:SF17">
    <property type="entry name" value="HEXOSE TRANSPORTER"/>
    <property type="match status" value="1"/>
</dbReference>
<dbReference type="Pfam" id="PF00083">
    <property type="entry name" value="Sugar_tr"/>
    <property type="match status" value="1"/>
</dbReference>
<name>R8BUY9_PHAM7</name>
<evidence type="ECO:0000256" key="9">
    <source>
        <dbReference type="SAM" id="MobiDB-lite"/>
    </source>
</evidence>
<feature type="transmembrane region" description="Helical" evidence="10">
    <location>
        <begin position="194"/>
        <end position="216"/>
    </location>
</feature>
<dbReference type="PANTHER" id="PTHR48022">
    <property type="entry name" value="PLASTIDIC GLUCOSE TRANSPORTER 4"/>
    <property type="match status" value="1"/>
</dbReference>
<evidence type="ECO:0000259" key="11">
    <source>
        <dbReference type="PROSITE" id="PS50850"/>
    </source>
</evidence>
<dbReference type="GO" id="GO:0010255">
    <property type="term" value="P:glucose mediated signaling pathway"/>
    <property type="evidence" value="ECO:0007669"/>
    <property type="project" value="UniProtKB-ARBA"/>
</dbReference>
<dbReference type="NCBIfam" id="TIGR00879">
    <property type="entry name" value="SP"/>
    <property type="match status" value="1"/>
</dbReference>
<keyword evidence="3 8" id="KW-0813">Transport</keyword>
<dbReference type="InterPro" id="IPR005829">
    <property type="entry name" value="Sugar_transporter_CS"/>
</dbReference>
<feature type="transmembrane region" description="Helical" evidence="10">
    <location>
        <begin position="348"/>
        <end position="368"/>
    </location>
</feature>
<evidence type="ECO:0000256" key="7">
    <source>
        <dbReference type="ARBA" id="ARBA00023180"/>
    </source>
</evidence>
<feature type="domain" description="Major facilitator superfamily (MFS) profile" evidence="11">
    <location>
        <begin position="27"/>
        <end position="483"/>
    </location>
</feature>
<keyword evidence="13" id="KW-1185">Reference proteome</keyword>
<feature type="transmembrane region" description="Helical" evidence="10">
    <location>
        <begin position="163"/>
        <end position="182"/>
    </location>
</feature>
<evidence type="ECO:0000256" key="6">
    <source>
        <dbReference type="ARBA" id="ARBA00023136"/>
    </source>
</evidence>
<feature type="transmembrane region" description="Helical" evidence="10">
    <location>
        <begin position="78"/>
        <end position="98"/>
    </location>
</feature>